<protein>
    <submittedName>
        <fullName evidence="1">Uncharacterized protein</fullName>
    </submittedName>
</protein>
<evidence type="ECO:0000313" key="2">
    <source>
        <dbReference type="Proteomes" id="UP001594351"/>
    </source>
</evidence>
<name>A0ABV6YZH6_UNCC1</name>
<reference evidence="1 2" key="1">
    <citation type="submission" date="2024-09" db="EMBL/GenBank/DDBJ databases">
        <title>Laminarin stimulates single cell rates of sulfate reduction while oxygen inhibits transcriptomic activity in coastal marine sediment.</title>
        <authorList>
            <person name="Lindsay M."/>
            <person name="Orcutt B."/>
            <person name="Emerson D."/>
            <person name="Stepanauskas R."/>
            <person name="D'Angelo T."/>
        </authorList>
    </citation>
    <scope>NUCLEOTIDE SEQUENCE [LARGE SCALE GENOMIC DNA]</scope>
    <source>
        <strain evidence="1">SAG AM-311-K15</strain>
    </source>
</reference>
<comment type="caution">
    <text evidence="1">The sequence shown here is derived from an EMBL/GenBank/DDBJ whole genome shotgun (WGS) entry which is preliminary data.</text>
</comment>
<accession>A0ABV6YZH6</accession>
<organism evidence="1 2">
    <name type="scientific">candidate division CSSED10-310 bacterium</name>
    <dbReference type="NCBI Taxonomy" id="2855610"/>
    <lineage>
        <taxon>Bacteria</taxon>
        <taxon>Bacteria division CSSED10-310</taxon>
    </lineage>
</organism>
<dbReference type="EMBL" id="JBHPBY010000205">
    <property type="protein sequence ID" value="MFC1851598.1"/>
    <property type="molecule type" value="Genomic_DNA"/>
</dbReference>
<gene>
    <name evidence="1" type="ORF">ACFL27_15515</name>
</gene>
<dbReference type="Proteomes" id="UP001594351">
    <property type="component" value="Unassembled WGS sequence"/>
</dbReference>
<keyword evidence="2" id="KW-1185">Reference proteome</keyword>
<proteinExistence type="predicted"/>
<evidence type="ECO:0000313" key="1">
    <source>
        <dbReference type="EMBL" id="MFC1851598.1"/>
    </source>
</evidence>
<sequence length="87" mass="9815">MTGNQINKRRTRHHGACPRGVMTAFKCSIFSHGSTGMNPVVTLLSQSAIWLSITAPPAQGRWWQKQTKPFFYHRAQRTGFSLSKGRL</sequence>